<organism evidence="13 14">
    <name type="scientific">Ceraceosorus bombacis</name>
    <dbReference type="NCBI Taxonomy" id="401625"/>
    <lineage>
        <taxon>Eukaryota</taxon>
        <taxon>Fungi</taxon>
        <taxon>Dikarya</taxon>
        <taxon>Basidiomycota</taxon>
        <taxon>Ustilaginomycotina</taxon>
        <taxon>Exobasidiomycetes</taxon>
        <taxon>Ceraceosorales</taxon>
        <taxon>Ceraceosoraceae</taxon>
        <taxon>Ceraceosorus</taxon>
    </lineage>
</organism>
<proteinExistence type="inferred from homology"/>
<keyword evidence="4 7" id="KW-0274">FAD</keyword>
<dbReference type="InterPro" id="IPR036188">
    <property type="entry name" value="FAD/NAD-bd_sf"/>
</dbReference>
<sequence>MLLTSPFLLLAAALTLPLVAASLEHAPQHARRSRHHSAALQYRHYRRATAGKCIAKSWEEVAGDDVEPFDYIIVGGGNAGLTLAGRLSEDDDVTVAVIEAGHSGFAHEDDLLTPNGAYYNSSVGTDLDWKLQTDAQAQAADRHLALPRGKVLGGSSAINGLYYVQASVREHQVWSRIAGSRKLWGWHSFRDAHQKSTTYVGNSVKELKEYTSKYNDTVGHSGPLHVGFPERSYQAVAQWVPAFASLGIKQAKSPYDGETQGAYLAASTIDENSHRSFSRNAYIDPICNTRDNIKILPNQVVTKVVIDDDEDEDGLRRALGVEFAASADAPRVLLTARREVILSAGAYQTPAILQRSGIGRSELLEKHNIDVVKDLPGVGRNLQDHLSGRIEAQTKDGLVGPAYSAGDRALNSYVDSAVAYLSLEQIYGNNTEQVLKRAKTASDAYLDAAKLPSEVKKGYKKQYDLLLNDLLPERKSDGLSGHAKPALEVLLGTMTAGKIAIEGAIQAPFSRGYVHIKSANAFEAPVIDHQYLAHETDMELTIAAGRVLTQVIQTEQFKSLTVQDAALADKTHEDCKKWAQETTQTNYHPTGTASMQAEEDGGVVSEELRVYGTSNLRVVDASVIPISLSAHTQSAAYAIAEIAADSIKKTRAQGDAEPIEECALEEDEDEESCDADGQNQEEEAESEPEEEEEKTCKRKTQ</sequence>
<evidence type="ECO:0000256" key="10">
    <source>
        <dbReference type="SAM" id="SignalP"/>
    </source>
</evidence>
<feature type="binding site" evidence="7">
    <location>
        <position position="301"/>
    </location>
    <ligand>
        <name>FAD</name>
        <dbReference type="ChEBI" id="CHEBI:57692"/>
    </ligand>
</feature>
<dbReference type="InterPro" id="IPR000172">
    <property type="entry name" value="GMC_OxRdtase_N"/>
</dbReference>
<feature type="domain" description="Glucose-methanol-choline oxidoreductase N-terminal" evidence="12">
    <location>
        <begin position="345"/>
        <end position="359"/>
    </location>
</feature>
<protein>
    <submittedName>
        <fullName evidence="13">Glucose dehydrogenase/choline dehydrogenase/mandelonitrile lyase (GMC oxidoreductase family)</fullName>
    </submittedName>
</protein>
<dbReference type="PANTHER" id="PTHR11552:SF218">
    <property type="entry name" value="GLUCOSE-METHANOL-CHOLINE OXIDOREDUCTASE N-TERMINAL DOMAIN-CONTAINING PROTEIN"/>
    <property type="match status" value="1"/>
</dbReference>
<dbReference type="STRING" id="401625.A0A0P1BE95"/>
<feature type="signal peptide" evidence="10">
    <location>
        <begin position="1"/>
        <end position="21"/>
    </location>
</feature>
<dbReference type="Pfam" id="PF05199">
    <property type="entry name" value="GMC_oxred_C"/>
    <property type="match status" value="1"/>
</dbReference>
<evidence type="ECO:0000313" key="14">
    <source>
        <dbReference type="Proteomes" id="UP000054845"/>
    </source>
</evidence>
<dbReference type="OrthoDB" id="269227at2759"/>
<evidence type="ECO:0000259" key="11">
    <source>
        <dbReference type="PROSITE" id="PS00623"/>
    </source>
</evidence>
<keyword evidence="3 8" id="KW-0285">Flavoprotein</keyword>
<dbReference type="GO" id="GO:0016614">
    <property type="term" value="F:oxidoreductase activity, acting on CH-OH group of donors"/>
    <property type="evidence" value="ECO:0007669"/>
    <property type="project" value="InterPro"/>
</dbReference>
<dbReference type="PANTHER" id="PTHR11552">
    <property type="entry name" value="GLUCOSE-METHANOL-CHOLINE GMC OXIDOREDUCTASE"/>
    <property type="match status" value="1"/>
</dbReference>
<comment type="cofactor">
    <cofactor evidence="1 7">
        <name>FAD</name>
        <dbReference type="ChEBI" id="CHEBI:57692"/>
    </cofactor>
</comment>
<dbReference type="Gene3D" id="4.10.450.10">
    <property type="entry name" value="Glucose Oxidase, domain 2"/>
    <property type="match status" value="1"/>
</dbReference>
<dbReference type="PIRSF" id="PIRSF000137">
    <property type="entry name" value="Alcohol_oxidase"/>
    <property type="match status" value="1"/>
</dbReference>
<dbReference type="EMBL" id="CCYA01000243">
    <property type="protein sequence ID" value="CEH14518.1"/>
    <property type="molecule type" value="Genomic_DNA"/>
</dbReference>
<dbReference type="GO" id="GO:0016829">
    <property type="term" value="F:lyase activity"/>
    <property type="evidence" value="ECO:0007669"/>
    <property type="project" value="UniProtKB-KW"/>
</dbReference>
<reference evidence="13 14" key="1">
    <citation type="submission" date="2014-09" db="EMBL/GenBank/DDBJ databases">
        <authorList>
            <person name="Magalhaes I.L.F."/>
            <person name="Oliveira U."/>
            <person name="Santos F.R."/>
            <person name="Vidigal T.H.D.A."/>
            <person name="Brescovit A.D."/>
            <person name="Santos A.J."/>
        </authorList>
    </citation>
    <scope>NUCLEOTIDE SEQUENCE [LARGE SCALE GENOMIC DNA]</scope>
</reference>
<evidence type="ECO:0000256" key="2">
    <source>
        <dbReference type="ARBA" id="ARBA00010790"/>
    </source>
</evidence>
<feature type="domain" description="Glucose-methanol-choline oxidoreductase N-terminal" evidence="11">
    <location>
        <begin position="149"/>
        <end position="172"/>
    </location>
</feature>
<keyword evidence="14" id="KW-1185">Reference proteome</keyword>
<keyword evidence="13" id="KW-0456">Lyase</keyword>
<dbReference type="PROSITE" id="PS00624">
    <property type="entry name" value="GMC_OXRED_2"/>
    <property type="match status" value="1"/>
</dbReference>
<evidence type="ECO:0000313" key="13">
    <source>
        <dbReference type="EMBL" id="CEH14518.1"/>
    </source>
</evidence>
<evidence type="ECO:0000256" key="4">
    <source>
        <dbReference type="ARBA" id="ARBA00022827"/>
    </source>
</evidence>
<feature type="compositionally biased region" description="Acidic residues" evidence="9">
    <location>
        <begin position="657"/>
        <end position="693"/>
    </location>
</feature>
<keyword evidence="10" id="KW-0732">Signal</keyword>
<feature type="active site" description="Proton donor" evidence="6">
    <location>
        <position position="588"/>
    </location>
</feature>
<evidence type="ECO:0000256" key="1">
    <source>
        <dbReference type="ARBA" id="ARBA00001974"/>
    </source>
</evidence>
<dbReference type="SUPFAM" id="SSF54373">
    <property type="entry name" value="FAD-linked reductases, C-terminal domain"/>
    <property type="match status" value="1"/>
</dbReference>
<dbReference type="Gene3D" id="3.30.560.10">
    <property type="entry name" value="Glucose Oxidase, domain 3"/>
    <property type="match status" value="1"/>
</dbReference>
<dbReference type="GO" id="GO:0050660">
    <property type="term" value="F:flavin adenine dinucleotide binding"/>
    <property type="evidence" value="ECO:0007669"/>
    <property type="project" value="InterPro"/>
</dbReference>
<dbReference type="InterPro" id="IPR007867">
    <property type="entry name" value="GMC_OxRtase_C"/>
</dbReference>
<dbReference type="Pfam" id="PF00732">
    <property type="entry name" value="GMC_oxred_N"/>
    <property type="match status" value="1"/>
</dbReference>
<comment type="similarity">
    <text evidence="2 8">Belongs to the GMC oxidoreductase family.</text>
</comment>
<dbReference type="InterPro" id="IPR012132">
    <property type="entry name" value="GMC_OxRdtase"/>
</dbReference>
<accession>A0A0P1BE95</accession>
<feature type="region of interest" description="Disordered" evidence="9">
    <location>
        <begin position="652"/>
        <end position="701"/>
    </location>
</feature>
<evidence type="ECO:0000256" key="3">
    <source>
        <dbReference type="ARBA" id="ARBA00022630"/>
    </source>
</evidence>
<name>A0A0P1BE95_9BASI</name>
<evidence type="ECO:0000256" key="5">
    <source>
        <dbReference type="ARBA" id="ARBA00023002"/>
    </source>
</evidence>
<evidence type="ECO:0000256" key="6">
    <source>
        <dbReference type="PIRSR" id="PIRSR000137-1"/>
    </source>
</evidence>
<keyword evidence="5" id="KW-0560">Oxidoreductase</keyword>
<evidence type="ECO:0000256" key="7">
    <source>
        <dbReference type="PIRSR" id="PIRSR000137-2"/>
    </source>
</evidence>
<evidence type="ECO:0000256" key="9">
    <source>
        <dbReference type="SAM" id="MobiDB-lite"/>
    </source>
</evidence>
<dbReference type="Proteomes" id="UP000054845">
    <property type="component" value="Unassembled WGS sequence"/>
</dbReference>
<feature type="active site" description="Proton acceptor" evidence="6">
    <location>
        <position position="631"/>
    </location>
</feature>
<dbReference type="InterPro" id="IPR027424">
    <property type="entry name" value="Glucose_Oxidase_domain_2"/>
</dbReference>
<feature type="binding site" evidence="7">
    <location>
        <position position="151"/>
    </location>
    <ligand>
        <name>FAD</name>
        <dbReference type="ChEBI" id="CHEBI:57692"/>
    </ligand>
</feature>
<dbReference type="Gene3D" id="3.50.50.60">
    <property type="entry name" value="FAD/NAD(P)-binding domain"/>
    <property type="match status" value="1"/>
</dbReference>
<feature type="chain" id="PRO_5006059429" evidence="10">
    <location>
        <begin position="22"/>
        <end position="701"/>
    </location>
</feature>
<dbReference type="AlphaFoldDB" id="A0A0P1BE95"/>
<dbReference type="PROSITE" id="PS00623">
    <property type="entry name" value="GMC_OXRED_1"/>
    <property type="match status" value="1"/>
</dbReference>
<dbReference type="SUPFAM" id="SSF51905">
    <property type="entry name" value="FAD/NAD(P)-binding domain"/>
    <property type="match status" value="1"/>
</dbReference>
<evidence type="ECO:0000256" key="8">
    <source>
        <dbReference type="RuleBase" id="RU003968"/>
    </source>
</evidence>
<evidence type="ECO:0000259" key="12">
    <source>
        <dbReference type="PROSITE" id="PS00624"/>
    </source>
</evidence>